<reference evidence="2 3" key="1">
    <citation type="submission" date="2017-06" db="EMBL/GenBank/DDBJ databases">
        <title>A platform for efficient transgenesis in Macrostomum lignano, a flatworm model organism for stem cell research.</title>
        <authorList>
            <person name="Berezikov E."/>
        </authorList>
    </citation>
    <scope>NUCLEOTIDE SEQUENCE [LARGE SCALE GENOMIC DNA]</scope>
    <source>
        <strain evidence="2">DV1</strain>
        <tissue evidence="2">Whole organism</tissue>
    </source>
</reference>
<evidence type="ECO:0000256" key="1">
    <source>
        <dbReference type="SAM" id="MobiDB-lite"/>
    </source>
</evidence>
<evidence type="ECO:0000313" key="3">
    <source>
        <dbReference type="Proteomes" id="UP000215902"/>
    </source>
</evidence>
<organism evidence="2 3">
    <name type="scientific">Macrostomum lignano</name>
    <dbReference type="NCBI Taxonomy" id="282301"/>
    <lineage>
        <taxon>Eukaryota</taxon>
        <taxon>Metazoa</taxon>
        <taxon>Spiralia</taxon>
        <taxon>Lophotrochozoa</taxon>
        <taxon>Platyhelminthes</taxon>
        <taxon>Rhabditophora</taxon>
        <taxon>Macrostomorpha</taxon>
        <taxon>Macrostomida</taxon>
        <taxon>Macrostomidae</taxon>
        <taxon>Macrostomum</taxon>
    </lineage>
</organism>
<sequence length="224" mass="24141">MVMSPSAQLRVQQQQQLNCCSDDGHIRANSQGAAAAPAVVQDSRKLQQQQQLQRSQLQCTCPHGSFEVWKRRPSFDSAVAQPSPLPASLPPPPPPQQLSQPPPQHSLTASGTIKRVTFSVNNEIIGVADNIDRLPCYSSCHSSEHETANLAGDLAGRFDTICFYDNYLPEVTVARDSTVTMATPVPPPPPPPPATATKVASASQLYQTVVNPDAESSIDMYTLV</sequence>
<gene>
    <name evidence="2" type="ORF">BOX15_Mlig030704g2</name>
</gene>
<dbReference type="EMBL" id="NIVC01002830">
    <property type="protein sequence ID" value="PAA54965.1"/>
    <property type="molecule type" value="Genomic_DNA"/>
</dbReference>
<protein>
    <submittedName>
        <fullName evidence="2">Uncharacterized protein</fullName>
    </submittedName>
</protein>
<dbReference type="OrthoDB" id="8783038at2759"/>
<feature type="compositionally biased region" description="Pro residues" evidence="1">
    <location>
        <begin position="83"/>
        <end position="104"/>
    </location>
</feature>
<dbReference type="Proteomes" id="UP000215902">
    <property type="component" value="Unassembled WGS sequence"/>
</dbReference>
<evidence type="ECO:0000313" key="2">
    <source>
        <dbReference type="EMBL" id="PAA54965.1"/>
    </source>
</evidence>
<feature type="region of interest" description="Disordered" evidence="1">
    <location>
        <begin position="77"/>
        <end position="111"/>
    </location>
</feature>
<name>A0A267E097_9PLAT</name>
<accession>A0A267E097</accession>
<proteinExistence type="predicted"/>
<keyword evidence="3" id="KW-1185">Reference proteome</keyword>
<dbReference type="AlphaFoldDB" id="A0A267E097"/>
<comment type="caution">
    <text evidence="2">The sequence shown here is derived from an EMBL/GenBank/DDBJ whole genome shotgun (WGS) entry which is preliminary data.</text>
</comment>